<accession>A0A1J1LR79</accession>
<dbReference type="AlphaFoldDB" id="A0A1J1LR79"/>
<protein>
    <submittedName>
        <fullName evidence="3">PBS lyase HEAT-like repeat</fullName>
    </submittedName>
</protein>
<organism evidence="3 4">
    <name type="scientific">Planktothrix tepida PCC 9214</name>
    <dbReference type="NCBI Taxonomy" id="671072"/>
    <lineage>
        <taxon>Bacteria</taxon>
        <taxon>Bacillati</taxon>
        <taxon>Cyanobacteriota</taxon>
        <taxon>Cyanophyceae</taxon>
        <taxon>Oscillatoriophycideae</taxon>
        <taxon>Oscillatoriales</taxon>
        <taxon>Microcoleaceae</taxon>
        <taxon>Planktothrix</taxon>
    </lineage>
</organism>
<dbReference type="PANTHER" id="PTHR12697:SF5">
    <property type="entry name" value="DEOXYHYPUSINE HYDROXYLASE"/>
    <property type="match status" value="1"/>
</dbReference>
<keyword evidence="1" id="KW-0042">Antenna complex</keyword>
<proteinExistence type="predicted"/>
<keyword evidence="4" id="KW-1185">Reference proteome</keyword>
<keyword evidence="2" id="KW-0605">Phycobilisome</keyword>
<name>A0A1J1LR79_9CYAN</name>
<dbReference type="SUPFAM" id="SSF48371">
    <property type="entry name" value="ARM repeat"/>
    <property type="match status" value="1"/>
</dbReference>
<evidence type="ECO:0000256" key="1">
    <source>
        <dbReference type="ARBA" id="ARBA00022549"/>
    </source>
</evidence>
<evidence type="ECO:0000313" key="3">
    <source>
        <dbReference type="EMBL" id="CUR34081.1"/>
    </source>
</evidence>
<dbReference type="OrthoDB" id="423355at2"/>
<reference evidence="4" key="1">
    <citation type="submission" date="2015-10" db="EMBL/GenBank/DDBJ databases">
        <authorList>
            <person name="Regsiter A."/>
            <person name="william w."/>
        </authorList>
    </citation>
    <scope>NUCLEOTIDE SEQUENCE [LARGE SCALE GENOMIC DNA]</scope>
</reference>
<evidence type="ECO:0000313" key="4">
    <source>
        <dbReference type="Proteomes" id="UP000184315"/>
    </source>
</evidence>
<dbReference type="GO" id="GO:0016829">
    <property type="term" value="F:lyase activity"/>
    <property type="evidence" value="ECO:0007669"/>
    <property type="project" value="UniProtKB-KW"/>
</dbReference>
<dbReference type="GO" id="GO:0030089">
    <property type="term" value="C:phycobilisome"/>
    <property type="evidence" value="ECO:0007669"/>
    <property type="project" value="UniProtKB-KW"/>
</dbReference>
<dbReference type="STRING" id="671072.PL9214640088"/>
<dbReference type="Pfam" id="PF13646">
    <property type="entry name" value="HEAT_2"/>
    <property type="match status" value="2"/>
</dbReference>
<dbReference type="RefSeq" id="WP_072720587.1">
    <property type="nucleotide sequence ID" value="NZ_LN889812.1"/>
</dbReference>
<dbReference type="EMBL" id="CZDF01000171">
    <property type="protein sequence ID" value="CUR34081.1"/>
    <property type="molecule type" value="Genomic_DNA"/>
</dbReference>
<keyword evidence="3" id="KW-0456">Lyase</keyword>
<dbReference type="GO" id="GO:0016491">
    <property type="term" value="F:oxidoreductase activity"/>
    <property type="evidence" value="ECO:0007669"/>
    <property type="project" value="TreeGrafter"/>
</dbReference>
<dbReference type="InterPro" id="IPR004155">
    <property type="entry name" value="PBS_lyase_HEAT"/>
</dbReference>
<dbReference type="InterPro" id="IPR011989">
    <property type="entry name" value="ARM-like"/>
</dbReference>
<gene>
    <name evidence="3" type="ORF">PL9214640088</name>
</gene>
<dbReference type="InterPro" id="IPR016024">
    <property type="entry name" value="ARM-type_fold"/>
</dbReference>
<dbReference type="Proteomes" id="UP000184315">
    <property type="component" value="Unassembled WGS sequence"/>
</dbReference>
<dbReference type="SMART" id="SM00567">
    <property type="entry name" value="EZ_HEAT"/>
    <property type="match status" value="3"/>
</dbReference>
<dbReference type="Gene3D" id="1.25.10.10">
    <property type="entry name" value="Leucine-rich Repeat Variant"/>
    <property type="match status" value="2"/>
</dbReference>
<dbReference type="PANTHER" id="PTHR12697">
    <property type="entry name" value="PBS LYASE HEAT-LIKE PROTEIN"/>
    <property type="match status" value="1"/>
</dbReference>
<evidence type="ECO:0000256" key="2">
    <source>
        <dbReference type="ARBA" id="ARBA00022738"/>
    </source>
</evidence>
<sequence length="218" mass="24414">MQIQQIQTYLNSHDFQERLRGLTELNDHESQVAIPLLISKLSDPEFIIRSFVAMGLGRQQSPESFQALVELLDHDPDPNVRAEAANSLSQYGEMAIPYLVRCFGQDCNWLVRRSILEPLISRRHPQALYDICICALSAPEQVAQEAAIEGLAGLAGTEKQTEALEQLLELVGTPVWRIRTRVALALRKFNHPQAQAALHYLKKDEDHRVVGAALEGAI</sequence>